<evidence type="ECO:0000313" key="3">
    <source>
        <dbReference type="Proteomes" id="UP001497516"/>
    </source>
</evidence>
<proteinExistence type="predicted"/>
<dbReference type="Proteomes" id="UP001497516">
    <property type="component" value="Chromosome 5"/>
</dbReference>
<dbReference type="EMBL" id="OZ034818">
    <property type="protein sequence ID" value="CAL1388876.1"/>
    <property type="molecule type" value="Genomic_DNA"/>
</dbReference>
<accession>A0AAV2ESD7</accession>
<name>A0AAV2ESD7_9ROSI</name>
<sequence>MEWDNNNSDLRGDEEESSFDLNDGVGPIPFLSRACFKPRIVGSWSRMLLSLTTYHLPQYRIRDGYWVSS</sequence>
<evidence type="ECO:0000256" key="1">
    <source>
        <dbReference type="SAM" id="MobiDB-lite"/>
    </source>
</evidence>
<reference evidence="2 3" key="1">
    <citation type="submission" date="2024-04" db="EMBL/GenBank/DDBJ databases">
        <authorList>
            <person name="Fracassetti M."/>
        </authorList>
    </citation>
    <scope>NUCLEOTIDE SEQUENCE [LARGE SCALE GENOMIC DNA]</scope>
</reference>
<evidence type="ECO:0000313" key="2">
    <source>
        <dbReference type="EMBL" id="CAL1388876.1"/>
    </source>
</evidence>
<dbReference type="AlphaFoldDB" id="A0AAV2ESD7"/>
<keyword evidence="3" id="KW-1185">Reference proteome</keyword>
<feature type="region of interest" description="Disordered" evidence="1">
    <location>
        <begin position="1"/>
        <end position="21"/>
    </location>
</feature>
<organism evidence="2 3">
    <name type="scientific">Linum trigynum</name>
    <dbReference type="NCBI Taxonomy" id="586398"/>
    <lineage>
        <taxon>Eukaryota</taxon>
        <taxon>Viridiplantae</taxon>
        <taxon>Streptophyta</taxon>
        <taxon>Embryophyta</taxon>
        <taxon>Tracheophyta</taxon>
        <taxon>Spermatophyta</taxon>
        <taxon>Magnoliopsida</taxon>
        <taxon>eudicotyledons</taxon>
        <taxon>Gunneridae</taxon>
        <taxon>Pentapetalae</taxon>
        <taxon>rosids</taxon>
        <taxon>fabids</taxon>
        <taxon>Malpighiales</taxon>
        <taxon>Linaceae</taxon>
        <taxon>Linum</taxon>
    </lineage>
</organism>
<gene>
    <name evidence="2" type="ORF">LTRI10_LOCUS29776</name>
</gene>
<protein>
    <submittedName>
        <fullName evidence="2">Uncharacterized protein</fullName>
    </submittedName>
</protein>